<organism evidence="4 5">
    <name type="scientific">Sphingomonas colocasiae</name>
    <dbReference type="NCBI Taxonomy" id="1848973"/>
    <lineage>
        <taxon>Bacteria</taxon>
        <taxon>Pseudomonadati</taxon>
        <taxon>Pseudomonadota</taxon>
        <taxon>Alphaproteobacteria</taxon>
        <taxon>Sphingomonadales</taxon>
        <taxon>Sphingomonadaceae</taxon>
        <taxon>Sphingomonas</taxon>
    </lineage>
</organism>
<dbReference type="Proteomes" id="UP000706039">
    <property type="component" value="Unassembled WGS sequence"/>
</dbReference>
<sequence>MTEPGERVALDLIDQDGRRFTHEALTGSPALVYFGFLNCRVVCPRSLAKIAEIRALLADAGRTIRVVYISVDPARDTPGAMKAYLADRHPGVTGLTGTQAQVDRAKAAFRVFSRRVADDADPDGYAMPHTAFIYLLDAEGRIAAHFPDIRTARDIARTIADHSAPRAG</sequence>
<dbReference type="PANTHER" id="PTHR12151:SF25">
    <property type="entry name" value="LINALOOL DEHYDRATASE_ISOMERASE DOMAIN-CONTAINING PROTEIN"/>
    <property type="match status" value="1"/>
</dbReference>
<dbReference type="RefSeq" id="WP_222989263.1">
    <property type="nucleotide sequence ID" value="NZ_JAINVV010000004.1"/>
</dbReference>
<comment type="caution">
    <text evidence="4">The sequence shown here is derived from an EMBL/GenBank/DDBJ whole genome shotgun (WGS) entry which is preliminary data.</text>
</comment>
<reference evidence="4 5" key="1">
    <citation type="submission" date="2021-08" db="EMBL/GenBank/DDBJ databases">
        <authorList>
            <person name="Tuo L."/>
        </authorList>
    </citation>
    <scope>NUCLEOTIDE SEQUENCE [LARGE SCALE GENOMIC DNA]</scope>
    <source>
        <strain evidence="4 5">JCM 31229</strain>
    </source>
</reference>
<gene>
    <name evidence="4" type="ORF">K7G82_07655</name>
</gene>
<name>A0ABS7PLH1_9SPHN</name>
<dbReference type="PROSITE" id="PS51352">
    <property type="entry name" value="THIOREDOXIN_2"/>
    <property type="match status" value="1"/>
</dbReference>
<protein>
    <submittedName>
        <fullName evidence="4">SCO family protein</fullName>
    </submittedName>
</protein>
<dbReference type="SUPFAM" id="SSF52833">
    <property type="entry name" value="Thioredoxin-like"/>
    <property type="match status" value="1"/>
</dbReference>
<dbReference type="InterPro" id="IPR036249">
    <property type="entry name" value="Thioredoxin-like_sf"/>
</dbReference>
<dbReference type="CDD" id="cd02968">
    <property type="entry name" value="SCO"/>
    <property type="match status" value="1"/>
</dbReference>
<accession>A0ABS7PLH1</accession>
<comment type="similarity">
    <text evidence="1">Belongs to the SCO1/2 family.</text>
</comment>
<dbReference type="Pfam" id="PF02630">
    <property type="entry name" value="SCO1-SenC"/>
    <property type="match status" value="1"/>
</dbReference>
<evidence type="ECO:0000313" key="5">
    <source>
        <dbReference type="Proteomes" id="UP000706039"/>
    </source>
</evidence>
<evidence type="ECO:0000256" key="2">
    <source>
        <dbReference type="ARBA" id="ARBA00023008"/>
    </source>
</evidence>
<dbReference type="EMBL" id="JAINVV010000004">
    <property type="protein sequence ID" value="MBY8822160.1"/>
    <property type="molecule type" value="Genomic_DNA"/>
</dbReference>
<evidence type="ECO:0000259" key="3">
    <source>
        <dbReference type="PROSITE" id="PS51352"/>
    </source>
</evidence>
<evidence type="ECO:0000313" key="4">
    <source>
        <dbReference type="EMBL" id="MBY8822160.1"/>
    </source>
</evidence>
<dbReference type="PANTHER" id="PTHR12151">
    <property type="entry name" value="ELECTRON TRANSPORT PROTIN SCO1/SENC FAMILY MEMBER"/>
    <property type="match status" value="1"/>
</dbReference>
<dbReference type="Gene3D" id="3.40.30.10">
    <property type="entry name" value="Glutaredoxin"/>
    <property type="match status" value="1"/>
</dbReference>
<keyword evidence="2" id="KW-0186">Copper</keyword>
<keyword evidence="5" id="KW-1185">Reference proteome</keyword>
<dbReference type="InterPro" id="IPR013766">
    <property type="entry name" value="Thioredoxin_domain"/>
</dbReference>
<proteinExistence type="inferred from homology"/>
<evidence type="ECO:0000256" key="1">
    <source>
        <dbReference type="ARBA" id="ARBA00010996"/>
    </source>
</evidence>
<feature type="domain" description="Thioredoxin" evidence="3">
    <location>
        <begin position="1"/>
        <end position="164"/>
    </location>
</feature>
<dbReference type="InterPro" id="IPR003782">
    <property type="entry name" value="SCO1/SenC"/>
</dbReference>